<feature type="region of interest" description="Disordered" evidence="5">
    <location>
        <begin position="1"/>
        <end position="92"/>
    </location>
</feature>
<feature type="transmembrane region" description="Helical" evidence="6">
    <location>
        <begin position="94"/>
        <end position="113"/>
    </location>
</feature>
<keyword evidence="2" id="KW-0964">Secreted</keyword>
<evidence type="ECO:0000256" key="4">
    <source>
        <dbReference type="ARBA" id="ARBA00023088"/>
    </source>
</evidence>
<feature type="domain" description="Gram-positive cocci surface proteins LPxTG" evidence="7">
    <location>
        <begin position="87"/>
        <end position="119"/>
    </location>
</feature>
<sequence>MTSPNASKPSAYLGTYSVKSSDPKVSGAFEVVSKVSSGDDGKPGSNDDGDSGSDNGNGGSDNGSGSGNGNGSDNGSGSDGGNGGSRLPRTGAELGALGLGAGLLAIGGVSLMLTRRRRG</sequence>
<protein>
    <submittedName>
        <fullName evidence="8">LPXTG cell wall anchor domain-containing protein</fullName>
    </submittedName>
</protein>
<proteinExistence type="predicted"/>
<keyword evidence="6" id="KW-1133">Transmembrane helix</keyword>
<keyword evidence="9" id="KW-1185">Reference proteome</keyword>
<gene>
    <name evidence="8" type="ORF">GSY69_10885</name>
</gene>
<keyword evidence="4" id="KW-0572">Peptidoglycan-anchor</keyword>
<dbReference type="Proteomes" id="UP000469215">
    <property type="component" value="Unassembled WGS sequence"/>
</dbReference>
<keyword evidence="6" id="KW-0812">Transmembrane</keyword>
<evidence type="ECO:0000256" key="3">
    <source>
        <dbReference type="ARBA" id="ARBA00022729"/>
    </source>
</evidence>
<evidence type="ECO:0000313" key="8">
    <source>
        <dbReference type="EMBL" id="MYM20454.1"/>
    </source>
</evidence>
<evidence type="ECO:0000259" key="7">
    <source>
        <dbReference type="PROSITE" id="PS50847"/>
    </source>
</evidence>
<keyword evidence="6" id="KW-0472">Membrane</keyword>
<dbReference type="NCBIfam" id="TIGR01167">
    <property type="entry name" value="LPXTG_anchor"/>
    <property type="match status" value="1"/>
</dbReference>
<dbReference type="InterPro" id="IPR019931">
    <property type="entry name" value="LPXTG_anchor"/>
</dbReference>
<name>A0A6N9HAA4_9MICO</name>
<evidence type="ECO:0000256" key="6">
    <source>
        <dbReference type="SAM" id="Phobius"/>
    </source>
</evidence>
<keyword evidence="3" id="KW-0732">Signal</keyword>
<dbReference type="AlphaFoldDB" id="A0A6N9HAA4"/>
<dbReference type="EMBL" id="WWEQ01000053">
    <property type="protein sequence ID" value="MYM20454.1"/>
    <property type="molecule type" value="Genomic_DNA"/>
</dbReference>
<dbReference type="PROSITE" id="PS50847">
    <property type="entry name" value="GRAM_POS_ANCHORING"/>
    <property type="match status" value="1"/>
</dbReference>
<evidence type="ECO:0000256" key="2">
    <source>
        <dbReference type="ARBA" id="ARBA00022525"/>
    </source>
</evidence>
<evidence type="ECO:0000313" key="9">
    <source>
        <dbReference type="Proteomes" id="UP000469215"/>
    </source>
</evidence>
<reference evidence="8 9" key="1">
    <citation type="submission" date="2020-01" db="EMBL/GenBank/DDBJ databases">
        <authorList>
            <person name="Deng T."/>
        </authorList>
    </citation>
    <scope>NUCLEOTIDE SEQUENCE [LARGE SCALE GENOMIC DNA]</scope>
    <source>
        <strain evidence="8 9">5221</strain>
    </source>
</reference>
<feature type="compositionally biased region" description="Gly residues" evidence="5">
    <location>
        <begin position="55"/>
        <end position="84"/>
    </location>
</feature>
<evidence type="ECO:0000256" key="1">
    <source>
        <dbReference type="ARBA" id="ARBA00022512"/>
    </source>
</evidence>
<organism evidence="8 9">
    <name type="scientific">Brevibacterium rongguiense</name>
    <dbReference type="NCBI Taxonomy" id="2695267"/>
    <lineage>
        <taxon>Bacteria</taxon>
        <taxon>Bacillati</taxon>
        <taxon>Actinomycetota</taxon>
        <taxon>Actinomycetes</taxon>
        <taxon>Micrococcales</taxon>
        <taxon>Brevibacteriaceae</taxon>
        <taxon>Brevibacterium</taxon>
    </lineage>
</organism>
<accession>A0A6N9HAA4</accession>
<keyword evidence="1" id="KW-0134">Cell wall</keyword>
<evidence type="ECO:0000256" key="5">
    <source>
        <dbReference type="SAM" id="MobiDB-lite"/>
    </source>
</evidence>
<dbReference type="RefSeq" id="WP_160953871.1">
    <property type="nucleotide sequence ID" value="NZ_WWEQ01000053.1"/>
</dbReference>
<comment type="caution">
    <text evidence="8">The sequence shown here is derived from an EMBL/GenBank/DDBJ whole genome shotgun (WGS) entry which is preliminary data.</text>
</comment>